<protein>
    <submittedName>
        <fullName evidence="1">YihX protein</fullName>
    </submittedName>
</protein>
<accession>A0A812NK98</accession>
<dbReference type="Gene3D" id="3.40.50.1000">
    <property type="entry name" value="HAD superfamily/HAD-like"/>
    <property type="match status" value="1"/>
</dbReference>
<dbReference type="Proteomes" id="UP000601435">
    <property type="component" value="Unassembled WGS sequence"/>
</dbReference>
<dbReference type="EMBL" id="CAJNJA010013042">
    <property type="protein sequence ID" value="CAE7311376.1"/>
    <property type="molecule type" value="Genomic_DNA"/>
</dbReference>
<dbReference type="AlphaFoldDB" id="A0A812NK98"/>
<evidence type="ECO:0000313" key="1">
    <source>
        <dbReference type="EMBL" id="CAE7311376.1"/>
    </source>
</evidence>
<dbReference type="OrthoDB" id="408373at2759"/>
<keyword evidence="2" id="KW-1185">Reference proteome</keyword>
<dbReference type="InterPro" id="IPR023214">
    <property type="entry name" value="HAD_sf"/>
</dbReference>
<dbReference type="SFLD" id="SFLDS00003">
    <property type="entry name" value="Haloacid_Dehalogenase"/>
    <property type="match status" value="1"/>
</dbReference>
<dbReference type="PANTHER" id="PTHR43611">
    <property type="entry name" value="ALPHA-D-GLUCOSE 1-PHOSPHATE PHOSPHATASE"/>
    <property type="match status" value="1"/>
</dbReference>
<dbReference type="Pfam" id="PF00702">
    <property type="entry name" value="Hydrolase"/>
    <property type="match status" value="1"/>
</dbReference>
<reference evidence="1" key="1">
    <citation type="submission" date="2021-02" db="EMBL/GenBank/DDBJ databases">
        <authorList>
            <person name="Dougan E. K."/>
            <person name="Rhodes N."/>
            <person name="Thang M."/>
            <person name="Chan C."/>
        </authorList>
    </citation>
    <scope>NUCLEOTIDE SEQUENCE</scope>
</reference>
<name>A0A812NK98_9DINO</name>
<dbReference type="SUPFAM" id="SSF56784">
    <property type="entry name" value="HAD-like"/>
    <property type="match status" value="1"/>
</dbReference>
<dbReference type="PANTHER" id="PTHR43611:SF3">
    <property type="entry name" value="FLAVIN MONONUCLEOTIDE HYDROLASE 1, CHLOROPLATIC"/>
    <property type="match status" value="1"/>
</dbReference>
<proteinExistence type="predicted"/>
<evidence type="ECO:0000313" key="2">
    <source>
        <dbReference type="Proteomes" id="UP000601435"/>
    </source>
</evidence>
<dbReference type="SFLD" id="SFLDG01129">
    <property type="entry name" value="C1.5:_HAD__Beta-PGM__Phosphata"/>
    <property type="match status" value="1"/>
</dbReference>
<dbReference type="InterPro" id="IPR036412">
    <property type="entry name" value="HAD-like_sf"/>
</dbReference>
<organism evidence="1 2">
    <name type="scientific">Symbiodinium necroappetens</name>
    <dbReference type="NCBI Taxonomy" id="1628268"/>
    <lineage>
        <taxon>Eukaryota</taxon>
        <taxon>Sar</taxon>
        <taxon>Alveolata</taxon>
        <taxon>Dinophyceae</taxon>
        <taxon>Suessiales</taxon>
        <taxon>Symbiodiniaceae</taxon>
        <taxon>Symbiodinium</taxon>
    </lineage>
</organism>
<gene>
    <name evidence="1" type="primary">yihX</name>
    <name evidence="1" type="ORF">SNEC2469_LOCUS7747</name>
</gene>
<sequence length="215" mass="22997">MVLRCVVVDCGGVTHPDSGLKEAVRRRVPSEISDDAAKAAKAAWNAVKENPAVTKDSFWQMVCESSGLDPSSVKEADADICGTLRSHYSETLEVLKIARDEGIVLGVISNHLGFWFHEECAAPCGLRDLVAPELLLVSSEVGCSKPGNRIFELFLERLHTQHPGLTAADCIFVDDKVENVTAARALGFQGLCFNAKTAAPGALAEDLKKAGVPLP</sequence>
<comment type="caution">
    <text evidence="1">The sequence shown here is derived from an EMBL/GenBank/DDBJ whole genome shotgun (WGS) entry which is preliminary data.</text>
</comment>